<name>A0A4R6FEA3_9SPHN</name>
<sequence length="107" mass="10648">MMPSGWNGEGVFARYDAAGIEAAAPLVDCAAPPLAGGAARDFTGLIGDEAATPAPERDDDVSAVPMAGDDAAPGDAADRLARHYVSGGAQRGHAGRHCSTSAAIASR</sequence>
<organism evidence="2 3">
    <name type="scientific">Stakelama pacifica</name>
    <dbReference type="NCBI Taxonomy" id="517720"/>
    <lineage>
        <taxon>Bacteria</taxon>
        <taxon>Pseudomonadati</taxon>
        <taxon>Pseudomonadota</taxon>
        <taxon>Alphaproteobacteria</taxon>
        <taxon>Sphingomonadales</taxon>
        <taxon>Sphingomonadaceae</taxon>
        <taxon>Stakelama</taxon>
    </lineage>
</organism>
<gene>
    <name evidence="2" type="ORF">EV664_11270</name>
</gene>
<proteinExistence type="predicted"/>
<protein>
    <submittedName>
        <fullName evidence="2">Uncharacterized protein</fullName>
    </submittedName>
</protein>
<reference evidence="2 3" key="1">
    <citation type="submission" date="2019-03" db="EMBL/GenBank/DDBJ databases">
        <title>Genomic Encyclopedia of Type Strains, Phase IV (KMG-IV): sequencing the most valuable type-strain genomes for metagenomic binning, comparative biology and taxonomic classification.</title>
        <authorList>
            <person name="Goeker M."/>
        </authorList>
    </citation>
    <scope>NUCLEOTIDE SEQUENCE [LARGE SCALE GENOMIC DNA]</scope>
    <source>
        <strain evidence="2 3">DSM 25059</strain>
    </source>
</reference>
<dbReference type="AlphaFoldDB" id="A0A4R6FEA3"/>
<dbReference type="RefSeq" id="WP_162848875.1">
    <property type="nucleotide sequence ID" value="NZ_SNWD01000012.1"/>
</dbReference>
<dbReference type="EMBL" id="SNWD01000012">
    <property type="protein sequence ID" value="TDN79591.1"/>
    <property type="molecule type" value="Genomic_DNA"/>
</dbReference>
<keyword evidence="3" id="KW-1185">Reference proteome</keyword>
<accession>A0A4R6FEA3</accession>
<dbReference type="Proteomes" id="UP000295493">
    <property type="component" value="Unassembled WGS sequence"/>
</dbReference>
<evidence type="ECO:0000256" key="1">
    <source>
        <dbReference type="SAM" id="MobiDB-lite"/>
    </source>
</evidence>
<feature type="compositionally biased region" description="Polar residues" evidence="1">
    <location>
        <begin position="98"/>
        <end position="107"/>
    </location>
</feature>
<evidence type="ECO:0000313" key="3">
    <source>
        <dbReference type="Proteomes" id="UP000295493"/>
    </source>
</evidence>
<feature type="region of interest" description="Disordered" evidence="1">
    <location>
        <begin position="46"/>
        <end position="107"/>
    </location>
</feature>
<comment type="caution">
    <text evidence="2">The sequence shown here is derived from an EMBL/GenBank/DDBJ whole genome shotgun (WGS) entry which is preliminary data.</text>
</comment>
<evidence type="ECO:0000313" key="2">
    <source>
        <dbReference type="EMBL" id="TDN79591.1"/>
    </source>
</evidence>